<proteinExistence type="inferred from homology"/>
<dbReference type="InterPro" id="IPR000064">
    <property type="entry name" value="NLP_P60_dom"/>
</dbReference>
<keyword evidence="3" id="KW-0378">Hydrolase</keyword>
<dbReference type="SUPFAM" id="SSF54001">
    <property type="entry name" value="Cysteine proteinases"/>
    <property type="match status" value="1"/>
</dbReference>
<evidence type="ECO:0000256" key="3">
    <source>
        <dbReference type="ARBA" id="ARBA00022801"/>
    </source>
</evidence>
<dbReference type="GO" id="GO:0006508">
    <property type="term" value="P:proteolysis"/>
    <property type="evidence" value="ECO:0007669"/>
    <property type="project" value="UniProtKB-KW"/>
</dbReference>
<keyword evidence="7" id="KW-1185">Reference proteome</keyword>
<protein>
    <submittedName>
        <fullName evidence="6">C40 family peptidase</fullName>
    </submittedName>
</protein>
<organism evidence="6 7">
    <name type="scientific">Lawsonibacter faecis</name>
    <dbReference type="NCBI Taxonomy" id="2763052"/>
    <lineage>
        <taxon>Bacteria</taxon>
        <taxon>Bacillati</taxon>
        <taxon>Bacillota</taxon>
        <taxon>Clostridia</taxon>
        <taxon>Eubacteriales</taxon>
        <taxon>Oscillospiraceae</taxon>
        <taxon>Lawsonibacter</taxon>
    </lineage>
</organism>
<dbReference type="Pfam" id="PF00877">
    <property type="entry name" value="NLPC_P60"/>
    <property type="match status" value="1"/>
</dbReference>
<sequence length="222" mass="23563">MKRRYGRGNSRRRERPWLPLGLVLLLFALLLPFLLPQEEEEKPPPPRAELLLPDGLDGLRRALVLNAAALEGRVGYFWGGKSLALGWDARWGVPTVVTAEGSDTTGDSVPFGLDCSGLVTWAAVNAAGTADAVEAIGNGVRDQYGKCEAAAWSEAQPGDLAFFPDLSHVGIVLGWGPSGGLRVLHCSKTLGGVVVSEDGGGIGFSLVGRPAFYAFYAGEEEE</sequence>
<name>A0A8J6JLR2_9FIRM</name>
<dbReference type="RefSeq" id="WP_186919079.1">
    <property type="nucleotide sequence ID" value="NZ_JACOPQ010000006.1"/>
</dbReference>
<evidence type="ECO:0000256" key="4">
    <source>
        <dbReference type="ARBA" id="ARBA00022807"/>
    </source>
</evidence>
<evidence type="ECO:0000313" key="6">
    <source>
        <dbReference type="EMBL" id="MBC5737140.1"/>
    </source>
</evidence>
<feature type="domain" description="NlpC/P60" evidence="5">
    <location>
        <begin position="57"/>
        <end position="219"/>
    </location>
</feature>
<keyword evidence="2" id="KW-0645">Protease</keyword>
<dbReference type="Proteomes" id="UP000607645">
    <property type="component" value="Unassembled WGS sequence"/>
</dbReference>
<evidence type="ECO:0000256" key="1">
    <source>
        <dbReference type="ARBA" id="ARBA00007074"/>
    </source>
</evidence>
<dbReference type="PROSITE" id="PS51935">
    <property type="entry name" value="NLPC_P60"/>
    <property type="match status" value="1"/>
</dbReference>
<comment type="caution">
    <text evidence="6">The sequence shown here is derived from an EMBL/GenBank/DDBJ whole genome shotgun (WGS) entry which is preliminary data.</text>
</comment>
<gene>
    <name evidence="6" type="ORF">H8S62_08975</name>
</gene>
<reference evidence="6" key="1">
    <citation type="submission" date="2020-08" db="EMBL/GenBank/DDBJ databases">
        <title>Genome public.</title>
        <authorList>
            <person name="Liu C."/>
            <person name="Sun Q."/>
        </authorList>
    </citation>
    <scope>NUCLEOTIDE SEQUENCE</scope>
    <source>
        <strain evidence="6">NSJ-52</strain>
    </source>
</reference>
<dbReference type="Gene3D" id="3.90.1720.10">
    <property type="entry name" value="endopeptidase domain like (from Nostoc punctiforme)"/>
    <property type="match status" value="1"/>
</dbReference>
<evidence type="ECO:0000313" key="7">
    <source>
        <dbReference type="Proteomes" id="UP000607645"/>
    </source>
</evidence>
<dbReference type="GO" id="GO:0008234">
    <property type="term" value="F:cysteine-type peptidase activity"/>
    <property type="evidence" value="ECO:0007669"/>
    <property type="project" value="UniProtKB-KW"/>
</dbReference>
<comment type="similarity">
    <text evidence="1">Belongs to the peptidase C40 family.</text>
</comment>
<keyword evidence="4" id="KW-0788">Thiol protease</keyword>
<dbReference type="AlphaFoldDB" id="A0A8J6JLR2"/>
<accession>A0A8J6JLR2</accession>
<dbReference type="InterPro" id="IPR038765">
    <property type="entry name" value="Papain-like_cys_pep_sf"/>
</dbReference>
<evidence type="ECO:0000259" key="5">
    <source>
        <dbReference type="PROSITE" id="PS51935"/>
    </source>
</evidence>
<dbReference type="EMBL" id="JACOPQ010000006">
    <property type="protein sequence ID" value="MBC5737140.1"/>
    <property type="molecule type" value="Genomic_DNA"/>
</dbReference>
<evidence type="ECO:0000256" key="2">
    <source>
        <dbReference type="ARBA" id="ARBA00022670"/>
    </source>
</evidence>